<reference evidence="2 3" key="1">
    <citation type="submission" date="2019-02" db="EMBL/GenBank/DDBJ databases">
        <title>Deep-cultivation of Planctomycetes and their phenomic and genomic characterization uncovers novel biology.</title>
        <authorList>
            <person name="Wiegand S."/>
            <person name="Jogler M."/>
            <person name="Boedeker C."/>
            <person name="Pinto D."/>
            <person name="Vollmers J."/>
            <person name="Rivas-Marin E."/>
            <person name="Kohn T."/>
            <person name="Peeters S.H."/>
            <person name="Heuer A."/>
            <person name="Rast P."/>
            <person name="Oberbeckmann S."/>
            <person name="Bunk B."/>
            <person name="Jeske O."/>
            <person name="Meyerdierks A."/>
            <person name="Storesund J.E."/>
            <person name="Kallscheuer N."/>
            <person name="Luecker S."/>
            <person name="Lage O.M."/>
            <person name="Pohl T."/>
            <person name="Merkel B.J."/>
            <person name="Hornburger P."/>
            <person name="Mueller R.-W."/>
            <person name="Bruemmer F."/>
            <person name="Labrenz M."/>
            <person name="Spormann A.M."/>
            <person name="Op den Camp H."/>
            <person name="Overmann J."/>
            <person name="Amann R."/>
            <person name="Jetten M.S.M."/>
            <person name="Mascher T."/>
            <person name="Medema M.H."/>
            <person name="Devos D.P."/>
            <person name="Kaster A.-K."/>
            <person name="Ovreas L."/>
            <person name="Rohde M."/>
            <person name="Galperin M.Y."/>
            <person name="Jogler C."/>
        </authorList>
    </citation>
    <scope>NUCLEOTIDE SEQUENCE [LARGE SCALE GENOMIC DNA]</scope>
    <source>
        <strain evidence="2 3">K22_7</strain>
    </source>
</reference>
<proteinExistence type="predicted"/>
<dbReference type="InterPro" id="IPR007361">
    <property type="entry name" value="DUF427"/>
</dbReference>
<dbReference type="OrthoDB" id="119916at2"/>
<dbReference type="InterPro" id="IPR038694">
    <property type="entry name" value="DUF427_sf"/>
</dbReference>
<accession>A0A517ND05</accession>
<dbReference type="PANTHER" id="PTHR34310:SF5">
    <property type="entry name" value="DUF427 DOMAIN PROTEIN (AFU_ORTHOLOGUE AFUA_3G02220)"/>
    <property type="match status" value="1"/>
</dbReference>
<protein>
    <recommendedName>
        <fullName evidence="1">DUF427 domain-containing protein</fullName>
    </recommendedName>
</protein>
<evidence type="ECO:0000259" key="1">
    <source>
        <dbReference type="Pfam" id="PF04248"/>
    </source>
</evidence>
<dbReference type="KEGG" id="rlc:K227x_34170"/>
<dbReference type="RefSeq" id="WP_145170907.1">
    <property type="nucleotide sequence ID" value="NZ_CP036525.1"/>
</dbReference>
<keyword evidence="3" id="KW-1185">Reference proteome</keyword>
<evidence type="ECO:0000313" key="3">
    <source>
        <dbReference type="Proteomes" id="UP000318538"/>
    </source>
</evidence>
<dbReference type="EMBL" id="CP036525">
    <property type="protein sequence ID" value="QDT05019.1"/>
    <property type="molecule type" value="Genomic_DNA"/>
</dbReference>
<dbReference type="AlphaFoldDB" id="A0A517ND05"/>
<dbReference type="Proteomes" id="UP000318538">
    <property type="component" value="Chromosome"/>
</dbReference>
<gene>
    <name evidence="2" type="ORF">K227x_34170</name>
</gene>
<dbReference type="Pfam" id="PF04248">
    <property type="entry name" value="NTP_transf_9"/>
    <property type="match status" value="1"/>
</dbReference>
<evidence type="ECO:0000313" key="2">
    <source>
        <dbReference type="EMBL" id="QDT05019.1"/>
    </source>
</evidence>
<sequence length="94" mass="10582">MPKAIWNGTIIAESDDTVVVENNHYFPPKSVRREFVQHSDYETVCGWKGTASYLDVVVDGETNRQAAWYYASPKQAASNICDHVAFWKGVVVES</sequence>
<organism evidence="2 3">
    <name type="scientific">Rubripirellula lacrimiformis</name>
    <dbReference type="NCBI Taxonomy" id="1930273"/>
    <lineage>
        <taxon>Bacteria</taxon>
        <taxon>Pseudomonadati</taxon>
        <taxon>Planctomycetota</taxon>
        <taxon>Planctomycetia</taxon>
        <taxon>Pirellulales</taxon>
        <taxon>Pirellulaceae</taxon>
        <taxon>Rubripirellula</taxon>
    </lineage>
</organism>
<dbReference type="PANTHER" id="PTHR34310">
    <property type="entry name" value="DUF427 DOMAIN PROTEIN (AFU_ORTHOLOGUE AFUA_3G02220)"/>
    <property type="match status" value="1"/>
</dbReference>
<feature type="domain" description="DUF427" evidence="1">
    <location>
        <begin position="3"/>
        <end position="88"/>
    </location>
</feature>
<dbReference type="Gene3D" id="2.170.150.40">
    <property type="entry name" value="Domain of unknown function (DUF427)"/>
    <property type="match status" value="1"/>
</dbReference>
<name>A0A517ND05_9BACT</name>